<dbReference type="EMBL" id="ACEC01000045">
    <property type="protein sequence ID" value="EEG31072.1"/>
    <property type="molecule type" value="Genomic_DNA"/>
</dbReference>
<keyword evidence="1" id="KW-0812">Transmembrane</keyword>
<accession>C0EC11</accession>
<feature type="transmembrane region" description="Helical" evidence="1">
    <location>
        <begin position="132"/>
        <end position="159"/>
    </location>
</feature>
<feature type="transmembrane region" description="Helical" evidence="1">
    <location>
        <begin position="88"/>
        <end position="112"/>
    </location>
</feature>
<gene>
    <name evidence="2" type="ORF">CLOSTMETH_01380</name>
</gene>
<comment type="caution">
    <text evidence="2">The sequence shown here is derived from an EMBL/GenBank/DDBJ whole genome shotgun (WGS) entry which is preliminary data.</text>
</comment>
<keyword evidence="3" id="KW-1185">Reference proteome</keyword>
<keyword evidence="1" id="KW-0472">Membrane</keyword>
<feature type="transmembrane region" description="Helical" evidence="1">
    <location>
        <begin position="171"/>
        <end position="195"/>
    </location>
</feature>
<feature type="transmembrane region" description="Helical" evidence="1">
    <location>
        <begin position="6"/>
        <end position="32"/>
    </location>
</feature>
<dbReference type="AlphaFoldDB" id="C0EC11"/>
<keyword evidence="1" id="KW-1133">Transmembrane helix</keyword>
<protein>
    <submittedName>
        <fullName evidence="2">Uncharacterized protein</fullName>
    </submittedName>
</protein>
<reference evidence="2 3" key="2">
    <citation type="submission" date="2009-02" db="EMBL/GenBank/DDBJ databases">
        <title>Draft genome sequence of Clostridium methylpentosum (DSM 5476).</title>
        <authorList>
            <person name="Sudarsanam P."/>
            <person name="Ley R."/>
            <person name="Guruge J."/>
            <person name="Turnbaugh P.J."/>
            <person name="Mahowald M."/>
            <person name="Liep D."/>
            <person name="Gordon J."/>
        </authorList>
    </citation>
    <scope>NUCLEOTIDE SEQUENCE [LARGE SCALE GENOMIC DNA]</scope>
    <source>
        <strain evidence="2 3">DSM 5476</strain>
    </source>
</reference>
<dbReference type="STRING" id="537013.CLOSTMETH_01380"/>
<sequence>MGGSEMPVVFAIAIVAVFALLALTYLASVYVVSGLAYSRLAQLRGLERPWLAWIPVANSYLIGRISDDVSAQYCKPTRRRILLPLFEAIHLVFWFAYLIAYFFLTATSILSIHQIGGFFPWFSHMLTSTPYLLALVFFFVSTAASLCHMVFLFLSWNCVFREYAPWKSGNYIALSVLFYLLLSAPFVGPAIILTICRYTPQFELLNRHRYNPSQNGNFPQQ</sequence>
<organism evidence="2 3">
    <name type="scientific">[Clostridium] methylpentosum DSM 5476</name>
    <dbReference type="NCBI Taxonomy" id="537013"/>
    <lineage>
        <taxon>Bacteria</taxon>
        <taxon>Bacillati</taxon>
        <taxon>Bacillota</taxon>
        <taxon>Clostridia</taxon>
        <taxon>Eubacteriales</taxon>
        <taxon>Oscillospiraceae</taxon>
        <taxon>Oscillospiraceae incertae sedis</taxon>
    </lineage>
</organism>
<reference evidence="2 3" key="1">
    <citation type="submission" date="2009-01" db="EMBL/GenBank/DDBJ databases">
        <authorList>
            <person name="Fulton L."/>
            <person name="Clifton S."/>
            <person name="Fulton B."/>
            <person name="Xu J."/>
            <person name="Minx P."/>
            <person name="Pepin K.H."/>
            <person name="Johnson M."/>
            <person name="Bhonagiri V."/>
            <person name="Nash W.E."/>
            <person name="Mardis E.R."/>
            <person name="Wilson R.K."/>
        </authorList>
    </citation>
    <scope>NUCLEOTIDE SEQUENCE [LARGE SCALE GENOMIC DNA]</scope>
    <source>
        <strain evidence="2 3">DSM 5476</strain>
    </source>
</reference>
<dbReference type="HOGENOM" id="CLU_1248847_0_0_9"/>
<evidence type="ECO:0000256" key="1">
    <source>
        <dbReference type="SAM" id="Phobius"/>
    </source>
</evidence>
<dbReference type="Proteomes" id="UP000003340">
    <property type="component" value="Unassembled WGS sequence"/>
</dbReference>
<evidence type="ECO:0000313" key="2">
    <source>
        <dbReference type="EMBL" id="EEG31072.1"/>
    </source>
</evidence>
<evidence type="ECO:0000313" key="3">
    <source>
        <dbReference type="Proteomes" id="UP000003340"/>
    </source>
</evidence>
<proteinExistence type="predicted"/>
<name>C0EC11_9FIRM</name>